<name>A0A401VWV4_STREY</name>
<dbReference type="AlphaFoldDB" id="A0A401VWV4"/>
<gene>
    <name evidence="1" type="ORF">GKJPGBOP_01146</name>
</gene>
<accession>A0A401VWV4</accession>
<sequence>MGRQERTASSCQGSWTPATVREPAAGIALPSNVMAGPGAPTVAELGAPGAARVSAGSGIAQAAHALVRAAARGLLTTGTYGTLADGLAHGELNTLLGRD</sequence>
<organism evidence="1 2">
    <name type="scientific">Streptomyces paromomycinus</name>
    <name type="common">Streptomyces rimosus subsp. paromomycinus</name>
    <dbReference type="NCBI Taxonomy" id="92743"/>
    <lineage>
        <taxon>Bacteria</taxon>
        <taxon>Bacillati</taxon>
        <taxon>Actinomycetota</taxon>
        <taxon>Actinomycetes</taxon>
        <taxon>Kitasatosporales</taxon>
        <taxon>Streptomycetaceae</taxon>
        <taxon>Streptomyces</taxon>
    </lineage>
</organism>
<keyword evidence="2" id="KW-1185">Reference proteome</keyword>
<dbReference type="GO" id="GO:0003824">
    <property type="term" value="F:catalytic activity"/>
    <property type="evidence" value="ECO:0007669"/>
    <property type="project" value="InterPro"/>
</dbReference>
<reference evidence="1 2" key="1">
    <citation type="submission" date="2018-11" db="EMBL/GenBank/DDBJ databases">
        <title>Whole genome sequence of Streptomyces paromomycinus NBRC 15454(T).</title>
        <authorList>
            <person name="Komaki H."/>
            <person name="Tamura T."/>
        </authorList>
    </citation>
    <scope>NUCLEOTIDE SEQUENCE [LARGE SCALE GENOMIC DNA]</scope>
    <source>
        <strain evidence="1 2">NBRC 15454</strain>
    </source>
</reference>
<dbReference type="Proteomes" id="UP000286746">
    <property type="component" value="Unassembled WGS sequence"/>
</dbReference>
<dbReference type="SUPFAM" id="SSF51621">
    <property type="entry name" value="Phosphoenolpyruvate/pyruvate domain"/>
    <property type="match status" value="1"/>
</dbReference>
<dbReference type="EMBL" id="BHZD01000001">
    <property type="protein sequence ID" value="GCD41491.1"/>
    <property type="molecule type" value="Genomic_DNA"/>
</dbReference>
<protein>
    <submittedName>
        <fullName evidence="1">Uncharacterized protein</fullName>
    </submittedName>
</protein>
<dbReference type="Gene3D" id="3.20.20.60">
    <property type="entry name" value="Phosphoenolpyruvate-binding domains"/>
    <property type="match status" value="1"/>
</dbReference>
<evidence type="ECO:0000313" key="1">
    <source>
        <dbReference type="EMBL" id="GCD41491.1"/>
    </source>
</evidence>
<proteinExistence type="predicted"/>
<comment type="caution">
    <text evidence="1">The sequence shown here is derived from an EMBL/GenBank/DDBJ whole genome shotgun (WGS) entry which is preliminary data.</text>
</comment>
<dbReference type="InterPro" id="IPR040442">
    <property type="entry name" value="Pyrv_kinase-like_dom_sf"/>
</dbReference>
<dbReference type="InterPro" id="IPR015813">
    <property type="entry name" value="Pyrv/PenolPyrv_kinase-like_dom"/>
</dbReference>
<dbReference type="Pfam" id="PF13714">
    <property type="entry name" value="PEP_mutase"/>
    <property type="match status" value="1"/>
</dbReference>
<evidence type="ECO:0000313" key="2">
    <source>
        <dbReference type="Proteomes" id="UP000286746"/>
    </source>
</evidence>